<dbReference type="SUPFAM" id="SSF51735">
    <property type="entry name" value="NAD(P)-binding Rossmann-fold domains"/>
    <property type="match status" value="1"/>
</dbReference>
<organism evidence="4 5">
    <name type="scientific">SAR324 cluster bacterium</name>
    <dbReference type="NCBI Taxonomy" id="2024889"/>
    <lineage>
        <taxon>Bacteria</taxon>
        <taxon>Deltaproteobacteria</taxon>
        <taxon>SAR324 cluster</taxon>
    </lineage>
</organism>
<keyword evidence="2" id="KW-0560">Oxidoreductase</keyword>
<dbReference type="Gene3D" id="3.40.50.720">
    <property type="entry name" value="NAD(P)-binding Rossmann-like Domain"/>
    <property type="match status" value="1"/>
</dbReference>
<proteinExistence type="predicted"/>
<evidence type="ECO:0000313" key="4">
    <source>
        <dbReference type="EMBL" id="MAH63245.1"/>
    </source>
</evidence>
<dbReference type="AlphaFoldDB" id="A0A2D6YJF7"/>
<dbReference type="InterPro" id="IPR013154">
    <property type="entry name" value="ADH-like_N"/>
</dbReference>
<dbReference type="PANTHER" id="PTHR48106">
    <property type="entry name" value="QUINONE OXIDOREDUCTASE PIG3-RELATED"/>
    <property type="match status" value="1"/>
</dbReference>
<evidence type="ECO:0000259" key="3">
    <source>
        <dbReference type="SMART" id="SM00829"/>
    </source>
</evidence>
<dbReference type="Pfam" id="PF00107">
    <property type="entry name" value="ADH_zinc_N"/>
    <property type="match status" value="1"/>
</dbReference>
<evidence type="ECO:0000256" key="2">
    <source>
        <dbReference type="ARBA" id="ARBA00023002"/>
    </source>
</evidence>
<dbReference type="EMBL" id="NZEX01000085">
    <property type="protein sequence ID" value="MAH63245.1"/>
    <property type="molecule type" value="Genomic_DNA"/>
</dbReference>
<protein>
    <submittedName>
        <fullName evidence="4">Alcohol dehydrogenase</fullName>
    </submittedName>
</protein>
<reference evidence="5" key="1">
    <citation type="submission" date="2017-09" db="EMBL/GenBank/DDBJ databases">
        <title>The Reconstruction of 2,631 Draft Metagenome-Assembled Genomes from the Global Oceans.</title>
        <authorList>
            <person name="Tully B.J."/>
            <person name="Graham E.D."/>
            <person name="Heidelberg J.F."/>
        </authorList>
    </citation>
    <scope>NUCLEOTIDE SEQUENCE [LARGE SCALE GENOMIC DNA]</scope>
</reference>
<name>A0A2D6YJF7_9DELT</name>
<dbReference type="GO" id="GO:0016651">
    <property type="term" value="F:oxidoreductase activity, acting on NAD(P)H"/>
    <property type="evidence" value="ECO:0007669"/>
    <property type="project" value="TreeGrafter"/>
</dbReference>
<keyword evidence="1" id="KW-0521">NADP</keyword>
<dbReference type="InterPro" id="IPR036291">
    <property type="entry name" value="NAD(P)-bd_dom_sf"/>
</dbReference>
<dbReference type="PANTHER" id="PTHR48106:SF18">
    <property type="entry name" value="QUINONE OXIDOREDUCTASE PIG3"/>
    <property type="match status" value="1"/>
</dbReference>
<evidence type="ECO:0000313" key="5">
    <source>
        <dbReference type="Proteomes" id="UP000226525"/>
    </source>
</evidence>
<dbReference type="Proteomes" id="UP000226525">
    <property type="component" value="Unassembled WGS sequence"/>
</dbReference>
<dbReference type="Pfam" id="PF08240">
    <property type="entry name" value="ADH_N"/>
    <property type="match status" value="1"/>
</dbReference>
<dbReference type="InterPro" id="IPR011032">
    <property type="entry name" value="GroES-like_sf"/>
</dbReference>
<accession>A0A2D6YJF7</accession>
<dbReference type="InterPro" id="IPR013149">
    <property type="entry name" value="ADH-like_C"/>
</dbReference>
<sequence>MKAVVTAGNGGFEQLQCRMVKHPRLGDNEVLIRVLAAGINNTEINTRIGWYSDSVNQSTSALASSRIQQKKAPADSGWNETTPFPFIQGTDCCGEVVQLGQNADSLLLNKRVLVRSCRRPQGFTSMENFWMGSDSDGAFAEYVTVPQSEVFEVKCDWSSAELATIPCAYGTAENMIQRAGIRSGETVLITGASGGVGSAATQLVQLRGAKVIAVVSLEKQKQILEMGATMTIARDKNMGEVLGEESVDIVIDLVAGDAFATLLKVLKRGGRYVSAGAIGGPVVAFDVRVLYLKDLQLIGCTAWDESVFPNLISYLENKKLRPLLAKTFPLEQIVEAQQEFLLKKHVGNFVLIPTN</sequence>
<feature type="domain" description="Enoyl reductase (ER)" evidence="3">
    <location>
        <begin position="10"/>
        <end position="351"/>
    </location>
</feature>
<gene>
    <name evidence="4" type="ORF">CMN54_07355</name>
</gene>
<dbReference type="Gene3D" id="3.90.180.10">
    <property type="entry name" value="Medium-chain alcohol dehydrogenases, catalytic domain"/>
    <property type="match status" value="1"/>
</dbReference>
<dbReference type="SUPFAM" id="SSF50129">
    <property type="entry name" value="GroES-like"/>
    <property type="match status" value="1"/>
</dbReference>
<dbReference type="GO" id="GO:0070402">
    <property type="term" value="F:NADPH binding"/>
    <property type="evidence" value="ECO:0007669"/>
    <property type="project" value="TreeGrafter"/>
</dbReference>
<dbReference type="CDD" id="cd08274">
    <property type="entry name" value="MDR9"/>
    <property type="match status" value="1"/>
</dbReference>
<dbReference type="InterPro" id="IPR020843">
    <property type="entry name" value="ER"/>
</dbReference>
<dbReference type="SMART" id="SM00829">
    <property type="entry name" value="PKS_ER"/>
    <property type="match status" value="1"/>
</dbReference>
<comment type="caution">
    <text evidence="4">The sequence shown here is derived from an EMBL/GenBank/DDBJ whole genome shotgun (WGS) entry which is preliminary data.</text>
</comment>
<evidence type="ECO:0000256" key="1">
    <source>
        <dbReference type="ARBA" id="ARBA00022857"/>
    </source>
</evidence>